<dbReference type="GO" id="GO:0016757">
    <property type="term" value="F:glycosyltransferase activity"/>
    <property type="evidence" value="ECO:0007669"/>
    <property type="project" value="InterPro"/>
</dbReference>
<organism evidence="4 5">
    <name type="scientific">Candidatus Gottesmanbacteria bacterium GW2011_GWA1_34_13</name>
    <dbReference type="NCBI Taxonomy" id="1618434"/>
    <lineage>
        <taxon>Bacteria</taxon>
        <taxon>Candidatus Gottesmaniibacteriota</taxon>
    </lineage>
</organism>
<name>A0A0G0DXY3_9BACT</name>
<dbReference type="InterPro" id="IPR001296">
    <property type="entry name" value="Glyco_trans_1"/>
</dbReference>
<dbReference type="Pfam" id="PF13439">
    <property type="entry name" value="Glyco_transf_4"/>
    <property type="match status" value="1"/>
</dbReference>
<keyword evidence="1 4" id="KW-0808">Transferase</keyword>
<dbReference type="AlphaFoldDB" id="A0A0G0DXY3"/>
<evidence type="ECO:0000256" key="1">
    <source>
        <dbReference type="ARBA" id="ARBA00022679"/>
    </source>
</evidence>
<sequence length="375" mass="43516">MKILFISEYFPTDQYLDVHGGMEMRTYYVAKLLSYKHQVWVITSRLESKSKNKQINGINVIYAGITRSYSYIGSIGARIIFSISAIYLGLFTEFDLVEGSGLLGWFPAYILGILKKKKKVIIVADVSENYLTGFLKYMISRFEKFIFKVSWNKIICISNTIKNYLTIYGIQEKSIETIYCGIDDKISNLSKKTNEKFNIVCVSRLVPYKRVLDLVKAVHLLSQKYPQIKLEIIGDGEEYKNIYDYINKYKLKNNIRLLGFIKKHQEVMDYIKRAYIFCLPSIVEGFGIVTIESLAQGVPVILADLPIHHEITENKGVIFFDPKNYIDLADKLENVWEDEILYKKLRTQGHEVSKQYTWQKTANKTGKLYEYLCSN</sequence>
<dbReference type="Pfam" id="PF00534">
    <property type="entry name" value="Glycos_transf_1"/>
    <property type="match status" value="1"/>
</dbReference>
<evidence type="ECO:0000259" key="3">
    <source>
        <dbReference type="Pfam" id="PF13439"/>
    </source>
</evidence>
<dbReference type="PANTHER" id="PTHR46401">
    <property type="entry name" value="GLYCOSYLTRANSFERASE WBBK-RELATED"/>
    <property type="match status" value="1"/>
</dbReference>
<dbReference type="CDD" id="cd03801">
    <property type="entry name" value="GT4_PimA-like"/>
    <property type="match status" value="1"/>
</dbReference>
<comment type="caution">
    <text evidence="4">The sequence shown here is derived from an EMBL/GenBank/DDBJ whole genome shotgun (WGS) entry which is preliminary data.</text>
</comment>
<dbReference type="SUPFAM" id="SSF53756">
    <property type="entry name" value="UDP-Glycosyltransferase/glycogen phosphorylase"/>
    <property type="match status" value="1"/>
</dbReference>
<evidence type="ECO:0000313" key="4">
    <source>
        <dbReference type="EMBL" id="KKP60007.1"/>
    </source>
</evidence>
<evidence type="ECO:0000259" key="2">
    <source>
        <dbReference type="Pfam" id="PF00534"/>
    </source>
</evidence>
<dbReference type="EMBL" id="LBPN01000001">
    <property type="protein sequence ID" value="KKP60007.1"/>
    <property type="molecule type" value="Genomic_DNA"/>
</dbReference>
<dbReference type="Proteomes" id="UP000034176">
    <property type="component" value="Unassembled WGS sequence"/>
</dbReference>
<accession>A0A0G0DXY3</accession>
<dbReference type="STRING" id="1618434.UR52_C0001G0087"/>
<dbReference type="Gene3D" id="3.40.50.2000">
    <property type="entry name" value="Glycogen Phosphorylase B"/>
    <property type="match status" value="2"/>
</dbReference>
<evidence type="ECO:0000313" key="5">
    <source>
        <dbReference type="Proteomes" id="UP000034176"/>
    </source>
</evidence>
<dbReference type="PANTHER" id="PTHR46401:SF2">
    <property type="entry name" value="GLYCOSYLTRANSFERASE WBBK-RELATED"/>
    <property type="match status" value="1"/>
</dbReference>
<protein>
    <submittedName>
        <fullName evidence="4">Glycosyl transferase group 1</fullName>
    </submittedName>
</protein>
<reference evidence="4 5" key="1">
    <citation type="journal article" date="2015" name="Nature">
        <title>rRNA introns, odd ribosomes, and small enigmatic genomes across a large radiation of phyla.</title>
        <authorList>
            <person name="Brown C.T."/>
            <person name="Hug L.A."/>
            <person name="Thomas B.C."/>
            <person name="Sharon I."/>
            <person name="Castelle C.J."/>
            <person name="Singh A."/>
            <person name="Wilkins M.J."/>
            <person name="Williams K.H."/>
            <person name="Banfield J.F."/>
        </authorList>
    </citation>
    <scope>NUCLEOTIDE SEQUENCE [LARGE SCALE GENOMIC DNA]</scope>
</reference>
<proteinExistence type="predicted"/>
<feature type="domain" description="Glycosyltransferase subfamily 4-like N-terminal" evidence="3">
    <location>
        <begin position="20"/>
        <end position="184"/>
    </location>
</feature>
<feature type="domain" description="Glycosyl transferase family 1" evidence="2">
    <location>
        <begin position="190"/>
        <end position="350"/>
    </location>
</feature>
<gene>
    <name evidence="4" type="ORF">UR52_C0001G0087</name>
</gene>
<dbReference type="InterPro" id="IPR028098">
    <property type="entry name" value="Glyco_trans_4-like_N"/>
</dbReference>